<comment type="caution">
    <text evidence="2">The sequence shown here is derived from an EMBL/GenBank/DDBJ whole genome shotgun (WGS) entry which is preliminary data.</text>
</comment>
<dbReference type="EMBL" id="RPFJ01000016">
    <property type="protein sequence ID" value="RPD94617.1"/>
    <property type="molecule type" value="Genomic_DNA"/>
</dbReference>
<keyword evidence="3" id="KW-1185">Reference proteome</keyword>
<name>A0A3N4NJN4_9FLAO</name>
<accession>A0A3N4NJN4</accession>
<evidence type="ECO:0000256" key="1">
    <source>
        <dbReference type="SAM" id="Phobius"/>
    </source>
</evidence>
<dbReference type="OrthoDB" id="287788at2"/>
<protein>
    <submittedName>
        <fullName evidence="2">Uncharacterized protein</fullName>
    </submittedName>
</protein>
<evidence type="ECO:0000313" key="3">
    <source>
        <dbReference type="Proteomes" id="UP000270856"/>
    </source>
</evidence>
<keyword evidence="1" id="KW-1133">Transmembrane helix</keyword>
<keyword evidence="1" id="KW-0812">Transmembrane</keyword>
<feature type="transmembrane region" description="Helical" evidence="1">
    <location>
        <begin position="45"/>
        <end position="64"/>
    </location>
</feature>
<organism evidence="2 3">
    <name type="scientific">Aureibaculum marinum</name>
    <dbReference type="NCBI Taxonomy" id="2487930"/>
    <lineage>
        <taxon>Bacteria</taxon>
        <taxon>Pseudomonadati</taxon>
        <taxon>Bacteroidota</taxon>
        <taxon>Flavobacteriia</taxon>
        <taxon>Flavobacteriales</taxon>
        <taxon>Flavobacteriaceae</taxon>
        <taxon>Aureibaculum</taxon>
    </lineage>
</organism>
<keyword evidence="1" id="KW-0472">Membrane</keyword>
<dbReference type="AlphaFoldDB" id="A0A3N4NJN4"/>
<sequence>MLLASIDGYSQNTVSPEVQQTIIRNGVGLGGVIAVTVSWERNKSILWAILHGIFSWVYVIYYTLSR</sequence>
<dbReference type="Proteomes" id="UP000270856">
    <property type="component" value="Unassembled WGS sequence"/>
</dbReference>
<reference evidence="2 3" key="1">
    <citation type="submission" date="2018-11" db="EMBL/GenBank/DDBJ databases">
        <title>Aureibaculum marinum gen. nov., sp. nov., a member of the family Flavobacteriaceae isolated from the Bohai Sea.</title>
        <authorList>
            <person name="Ji X."/>
        </authorList>
    </citation>
    <scope>NUCLEOTIDE SEQUENCE [LARGE SCALE GENOMIC DNA]</scope>
    <source>
        <strain evidence="2 3">BH-SD17</strain>
    </source>
</reference>
<gene>
    <name evidence="2" type="ORF">EGM88_11830</name>
</gene>
<proteinExistence type="predicted"/>
<evidence type="ECO:0000313" key="2">
    <source>
        <dbReference type="EMBL" id="RPD94617.1"/>
    </source>
</evidence>